<dbReference type="PROSITE" id="PS50011">
    <property type="entry name" value="PROTEIN_KINASE_DOM"/>
    <property type="match status" value="1"/>
</dbReference>
<dbReference type="AlphaFoldDB" id="A0A9P4YMH0"/>
<evidence type="ECO:0000313" key="2">
    <source>
        <dbReference type="EMBL" id="KAF3900138.1"/>
    </source>
</evidence>
<dbReference type="GO" id="GO:0004672">
    <property type="term" value="F:protein kinase activity"/>
    <property type="evidence" value="ECO:0007669"/>
    <property type="project" value="InterPro"/>
</dbReference>
<dbReference type="GO" id="GO:0005524">
    <property type="term" value="F:ATP binding"/>
    <property type="evidence" value="ECO:0007669"/>
    <property type="project" value="InterPro"/>
</dbReference>
<dbReference type="SUPFAM" id="SSF56112">
    <property type="entry name" value="Protein kinase-like (PK-like)"/>
    <property type="match status" value="1"/>
</dbReference>
<reference evidence="2" key="1">
    <citation type="submission" date="2020-03" db="EMBL/GenBank/DDBJ databases">
        <title>Whole Genome Sequence of Trichophyton interdigitale from India.</title>
        <authorList>
            <person name="Kumar P."/>
        </authorList>
    </citation>
    <scope>NUCLEOTIDE SEQUENCE</scope>
    <source>
        <strain evidence="2">UCMS-IGIB-CI14</strain>
    </source>
</reference>
<accession>A0A9P4YMH0</accession>
<proteinExistence type="predicted"/>
<dbReference type="Proteomes" id="UP000749309">
    <property type="component" value="Unassembled WGS sequence"/>
</dbReference>
<dbReference type="Pfam" id="PF00069">
    <property type="entry name" value="Pkinase"/>
    <property type="match status" value="1"/>
</dbReference>
<protein>
    <submittedName>
        <fullName evidence="2">Protein kinase domain-containing protein</fullName>
    </submittedName>
</protein>
<name>A0A9P4YMH0_9EURO</name>
<dbReference type="Gene3D" id="1.10.510.10">
    <property type="entry name" value="Transferase(Phosphotransferase) domain 1"/>
    <property type="match status" value="1"/>
</dbReference>
<dbReference type="InterPro" id="IPR000719">
    <property type="entry name" value="Prot_kinase_dom"/>
</dbReference>
<organism evidence="2 3">
    <name type="scientific">Trichophyton interdigitale</name>
    <dbReference type="NCBI Taxonomy" id="101480"/>
    <lineage>
        <taxon>Eukaryota</taxon>
        <taxon>Fungi</taxon>
        <taxon>Dikarya</taxon>
        <taxon>Ascomycota</taxon>
        <taxon>Pezizomycotina</taxon>
        <taxon>Eurotiomycetes</taxon>
        <taxon>Eurotiomycetidae</taxon>
        <taxon>Onygenales</taxon>
        <taxon>Arthrodermataceae</taxon>
        <taxon>Trichophyton</taxon>
    </lineage>
</organism>
<dbReference type="EMBL" id="JAAQVJ010000017">
    <property type="protein sequence ID" value="KAF3900138.1"/>
    <property type="molecule type" value="Genomic_DNA"/>
</dbReference>
<evidence type="ECO:0000259" key="1">
    <source>
        <dbReference type="PROSITE" id="PS50011"/>
    </source>
</evidence>
<keyword evidence="2" id="KW-0418">Kinase</keyword>
<comment type="caution">
    <text evidence="2">The sequence shown here is derived from an EMBL/GenBank/DDBJ whole genome shotgun (WGS) entry which is preliminary data.</text>
</comment>
<keyword evidence="2" id="KW-0808">Transferase</keyword>
<evidence type="ECO:0000313" key="3">
    <source>
        <dbReference type="Proteomes" id="UP000749309"/>
    </source>
</evidence>
<sequence>MPLSPSYHVRSLRITECGAEITLVHNSKQFIASLAGADLEIGGNEQKLKEEYLAITTGAEKERNMARWIVEALEDEIARLAPFSSCGKASFSVQSYYRPEAVFVYKLVNKDGYLTPMPVPGDTVKNGDCLGVKISELAESQRNFHPIDASKVEIVPSRVPSSDKVKLDGNEYSFKHARDSHCFDHELSILRKLVSLGLSKRLRVPTLCGVVSYSDEQDVICGILLEPIGSKGWLGTTESGGFSNEQRVKWMAQIEEVVKQLHAHDIIWGDVRPENVLIDKADDAWVTGFGPSESPRFVDRGMICTVEGDMQGLAKMRDYLGYLP</sequence>
<dbReference type="InterPro" id="IPR011009">
    <property type="entry name" value="Kinase-like_dom_sf"/>
</dbReference>
<gene>
    <name evidence="2" type="ORF">GY632_0964</name>
</gene>
<feature type="domain" description="Protein kinase" evidence="1">
    <location>
        <begin position="80"/>
        <end position="324"/>
    </location>
</feature>